<feature type="transmembrane region" description="Helical" evidence="1">
    <location>
        <begin position="163"/>
        <end position="185"/>
    </location>
</feature>
<evidence type="ECO:0000313" key="3">
    <source>
        <dbReference type="Proteomes" id="UP000191153"/>
    </source>
</evidence>
<name>A0A1T4N0P6_9FUSO</name>
<proteinExistence type="predicted"/>
<gene>
    <name evidence="2" type="ORF">SAMN02745174_01407</name>
</gene>
<dbReference type="EMBL" id="FUWX01000009">
    <property type="protein sequence ID" value="SJZ72701.1"/>
    <property type="molecule type" value="Genomic_DNA"/>
</dbReference>
<dbReference type="AlphaFoldDB" id="A0A1T4N0P6"/>
<organism evidence="2 3">
    <name type="scientific">Cetobacterium ceti</name>
    <dbReference type="NCBI Taxonomy" id="180163"/>
    <lineage>
        <taxon>Bacteria</taxon>
        <taxon>Fusobacteriati</taxon>
        <taxon>Fusobacteriota</taxon>
        <taxon>Fusobacteriia</taxon>
        <taxon>Fusobacteriales</taxon>
        <taxon>Fusobacteriaceae</taxon>
        <taxon>Cetobacterium</taxon>
    </lineage>
</organism>
<feature type="transmembrane region" description="Helical" evidence="1">
    <location>
        <begin position="99"/>
        <end position="120"/>
    </location>
</feature>
<dbReference type="InterPro" id="IPR052712">
    <property type="entry name" value="Acid_resist_chaperone_HdeD"/>
</dbReference>
<dbReference type="PANTHER" id="PTHR34989">
    <property type="entry name" value="PROTEIN HDED"/>
    <property type="match status" value="1"/>
</dbReference>
<keyword evidence="1" id="KW-0812">Transmembrane</keyword>
<feature type="transmembrane region" description="Helical" evidence="1">
    <location>
        <begin position="74"/>
        <end position="93"/>
    </location>
</feature>
<dbReference type="GO" id="GO:0005886">
    <property type="term" value="C:plasma membrane"/>
    <property type="evidence" value="ECO:0007669"/>
    <property type="project" value="TreeGrafter"/>
</dbReference>
<dbReference type="OrthoDB" id="87524at2"/>
<sequence length="196" mass="22375">MKKDYVDLNNSLKVLWKYHILFGILFVLLGGGAIIKPNFFSISIIYVIGWFILFLGIGNIYYGLSGKDNPSLHWGTILFQGFLEIFSGILILFNPFYSIYFVVLYFGIFLLFRGCILIFGKSFSLVEVSYLNGIRSLIIVNGILDILFGILSILAPFFIETLIIYILAFYCFLGGLLLIIFGFQIKNTFLHINKKN</sequence>
<accession>A0A1T4N0P6</accession>
<feature type="transmembrane region" description="Helical" evidence="1">
    <location>
        <begin position="41"/>
        <end position="62"/>
    </location>
</feature>
<dbReference type="PANTHER" id="PTHR34989:SF1">
    <property type="entry name" value="PROTEIN HDED"/>
    <property type="match status" value="1"/>
</dbReference>
<dbReference type="STRING" id="180163.SAMN02745174_01407"/>
<keyword evidence="3" id="KW-1185">Reference proteome</keyword>
<keyword evidence="1" id="KW-0472">Membrane</keyword>
<evidence type="ECO:0000313" key="2">
    <source>
        <dbReference type="EMBL" id="SJZ72701.1"/>
    </source>
</evidence>
<evidence type="ECO:0000256" key="1">
    <source>
        <dbReference type="SAM" id="Phobius"/>
    </source>
</evidence>
<keyword evidence="1" id="KW-1133">Transmembrane helix</keyword>
<protein>
    <submittedName>
        <fullName evidence="2">Uncharacterized membrane protein HdeD, DUF308 family</fullName>
    </submittedName>
</protein>
<dbReference type="RefSeq" id="WP_078693898.1">
    <property type="nucleotide sequence ID" value="NZ_FUWX01000009.1"/>
</dbReference>
<dbReference type="Pfam" id="PF03729">
    <property type="entry name" value="DUF308"/>
    <property type="match status" value="2"/>
</dbReference>
<reference evidence="2 3" key="1">
    <citation type="submission" date="2017-02" db="EMBL/GenBank/DDBJ databases">
        <authorList>
            <person name="Peterson S.W."/>
        </authorList>
    </citation>
    <scope>NUCLEOTIDE SEQUENCE [LARGE SCALE GENOMIC DNA]</scope>
    <source>
        <strain evidence="2 3">ATCC 700028</strain>
    </source>
</reference>
<feature type="transmembrane region" description="Helical" evidence="1">
    <location>
        <begin position="15"/>
        <end position="35"/>
    </location>
</feature>
<dbReference type="InterPro" id="IPR005325">
    <property type="entry name" value="DUF308_memb"/>
</dbReference>
<dbReference type="Proteomes" id="UP000191153">
    <property type="component" value="Unassembled WGS sequence"/>
</dbReference>
<feature type="transmembrane region" description="Helical" evidence="1">
    <location>
        <begin position="132"/>
        <end position="157"/>
    </location>
</feature>